<name>A0A9W8M5U7_9FUNG</name>
<accession>A0A9W8M5U7</accession>
<keyword evidence="2" id="KW-1185">Reference proteome</keyword>
<evidence type="ECO:0000313" key="1">
    <source>
        <dbReference type="EMBL" id="KAJ2864873.1"/>
    </source>
</evidence>
<reference evidence="1" key="1">
    <citation type="submission" date="2022-07" db="EMBL/GenBank/DDBJ databases">
        <title>Phylogenomic reconstructions and comparative analyses of Kickxellomycotina fungi.</title>
        <authorList>
            <person name="Reynolds N.K."/>
            <person name="Stajich J.E."/>
            <person name="Barry K."/>
            <person name="Grigoriev I.V."/>
            <person name="Crous P."/>
            <person name="Smith M.E."/>
        </authorList>
    </citation>
    <scope>NUCLEOTIDE SEQUENCE</scope>
    <source>
        <strain evidence="1">RSA 476</strain>
    </source>
</reference>
<organism evidence="1 2">
    <name type="scientific">Coemansia aciculifera</name>
    <dbReference type="NCBI Taxonomy" id="417176"/>
    <lineage>
        <taxon>Eukaryota</taxon>
        <taxon>Fungi</taxon>
        <taxon>Fungi incertae sedis</taxon>
        <taxon>Zoopagomycota</taxon>
        <taxon>Kickxellomycotina</taxon>
        <taxon>Kickxellomycetes</taxon>
        <taxon>Kickxellales</taxon>
        <taxon>Kickxellaceae</taxon>
        <taxon>Coemansia</taxon>
    </lineage>
</organism>
<evidence type="ECO:0000313" key="2">
    <source>
        <dbReference type="Proteomes" id="UP001140074"/>
    </source>
</evidence>
<gene>
    <name evidence="1" type="ORF">GGH94_002634</name>
</gene>
<proteinExistence type="predicted"/>
<dbReference type="Proteomes" id="UP001140074">
    <property type="component" value="Unassembled WGS sequence"/>
</dbReference>
<feature type="non-terminal residue" evidence="1">
    <location>
        <position position="239"/>
    </location>
</feature>
<comment type="caution">
    <text evidence="1">The sequence shown here is derived from an EMBL/GenBank/DDBJ whole genome shotgun (WGS) entry which is preliminary data.</text>
</comment>
<sequence>YLMMDGEEVEQIFNTVEKLVVSHRAFSTLFVRMEATEKAIQDLRSRSTCTGGGHAVHGGHDLSEPALNGCGHDSVRENNLGDIMKSITSKRLNEIGRGISAKKSTWADLRKQYSPKGSIYSPKRLASSKMATSTSIQASEMDSKLAVDEAYSQVAAMAAYGVEILRIALSNPRIDRVLTKQASDIFATLCATLTYTRDQYRDEIYSLAAERIGTRKRTHDLEQEWEPASERIDVNELCN</sequence>
<dbReference type="EMBL" id="JANBUY010000075">
    <property type="protein sequence ID" value="KAJ2864873.1"/>
    <property type="molecule type" value="Genomic_DNA"/>
</dbReference>
<dbReference type="AlphaFoldDB" id="A0A9W8M5U7"/>
<protein>
    <submittedName>
        <fullName evidence="1">Uncharacterized protein</fullName>
    </submittedName>
</protein>